<dbReference type="STRING" id="454194.PYK22_01230"/>
<dbReference type="EMBL" id="CBXV010000004">
    <property type="protein sequence ID" value="CDM65232.1"/>
    <property type="molecule type" value="Genomic_DNA"/>
</dbReference>
<dbReference type="InterPro" id="IPR002471">
    <property type="entry name" value="Pept_S9_AS"/>
</dbReference>
<comment type="function">
    <text evidence="6">This enzyme catalyzes the hydrolysis of the N-terminal peptide bond of an N-acetylated peptide to generate an N-acetylated amino acid and a peptide with a free N-terminus. It preferentially cleaves off Ac-Ala, Ac-Met and Ac-Ser. Also, involved in the degradation of oxidized and glycated proteins.</text>
</comment>
<dbReference type="Pfam" id="PF00326">
    <property type="entry name" value="Peptidase_S9"/>
    <property type="match status" value="1"/>
</dbReference>
<dbReference type="PANTHER" id="PTHR42776">
    <property type="entry name" value="SERINE PEPTIDASE S9 FAMILY MEMBER"/>
    <property type="match status" value="1"/>
</dbReference>
<dbReference type="InterPro" id="IPR029058">
    <property type="entry name" value="AB_hydrolase_fold"/>
</dbReference>
<evidence type="ECO:0000256" key="3">
    <source>
        <dbReference type="ARBA" id="ARBA00022990"/>
    </source>
</evidence>
<reference evidence="8 9" key="1">
    <citation type="submission" date="2013-12" db="EMBL/GenBank/DDBJ databases">
        <authorList>
            <person name="Stott M."/>
        </authorList>
    </citation>
    <scope>NUCLEOTIDE SEQUENCE [LARGE SCALE GENOMIC DNA]</scope>
    <source>
        <strain evidence="8 9">K22</strain>
    </source>
</reference>
<keyword evidence="2" id="KW-0720">Serine protease</keyword>
<keyword evidence="8" id="KW-0645">Protease</keyword>
<proteinExistence type="predicted"/>
<evidence type="ECO:0000256" key="5">
    <source>
        <dbReference type="ARBA" id="ARBA00032596"/>
    </source>
</evidence>
<name>A0A0B6WWV8_9BACT</name>
<dbReference type="GO" id="GO:0006508">
    <property type="term" value="P:proteolysis"/>
    <property type="evidence" value="ECO:0007669"/>
    <property type="project" value="InterPro"/>
</dbReference>
<dbReference type="InterPro" id="IPR001375">
    <property type="entry name" value="Peptidase_S9_cat"/>
</dbReference>
<evidence type="ECO:0000313" key="9">
    <source>
        <dbReference type="Proteomes" id="UP000031518"/>
    </source>
</evidence>
<keyword evidence="3" id="KW-0007">Acetylation</keyword>
<reference evidence="8 9" key="2">
    <citation type="submission" date="2015-01" db="EMBL/GenBank/DDBJ databases">
        <title>Complete genome sequence of Pyrinomonas methylaliphatogenes type strain K22T.</title>
        <authorList>
            <person name="Lee K.C.Y."/>
            <person name="Power J.F."/>
            <person name="Dunfield P.F."/>
            <person name="Morgan X.C."/>
            <person name="Huttenhower C."/>
            <person name="Stott M.B."/>
        </authorList>
    </citation>
    <scope>NUCLEOTIDE SEQUENCE [LARGE SCALE GENOMIC DNA]</scope>
    <source>
        <strain evidence="8 9">K22</strain>
    </source>
</reference>
<dbReference type="SUPFAM" id="SSF53474">
    <property type="entry name" value="alpha/beta-Hydrolases"/>
    <property type="match status" value="1"/>
</dbReference>
<dbReference type="Pfam" id="PF07676">
    <property type="entry name" value="PD40"/>
    <property type="match status" value="3"/>
</dbReference>
<evidence type="ECO:0000256" key="6">
    <source>
        <dbReference type="ARBA" id="ARBA00045885"/>
    </source>
</evidence>
<evidence type="ECO:0000256" key="1">
    <source>
        <dbReference type="ARBA" id="ARBA00022801"/>
    </source>
</evidence>
<protein>
    <recommendedName>
        <fullName evidence="5">Acyl-peptide hydrolase</fullName>
    </recommendedName>
    <alternativeName>
        <fullName evidence="4">Acylaminoacyl-peptidase</fullName>
    </alternativeName>
</protein>
<evidence type="ECO:0000256" key="2">
    <source>
        <dbReference type="ARBA" id="ARBA00022825"/>
    </source>
</evidence>
<keyword evidence="8" id="KW-0031">Aminopeptidase</keyword>
<dbReference type="InterPro" id="IPR011659">
    <property type="entry name" value="WD40"/>
</dbReference>
<dbReference type="PANTHER" id="PTHR42776:SF27">
    <property type="entry name" value="DIPEPTIDYL PEPTIDASE FAMILY MEMBER 6"/>
    <property type="match status" value="1"/>
</dbReference>
<dbReference type="OrthoDB" id="9776685at2"/>
<evidence type="ECO:0000256" key="4">
    <source>
        <dbReference type="ARBA" id="ARBA00032284"/>
    </source>
</evidence>
<dbReference type="Proteomes" id="UP000031518">
    <property type="component" value="Unassembled WGS sequence"/>
</dbReference>
<dbReference type="RefSeq" id="WP_083437650.1">
    <property type="nucleotide sequence ID" value="NZ_CBXV010000004.1"/>
</dbReference>
<keyword evidence="9" id="KW-1185">Reference proteome</keyword>
<gene>
    <name evidence="8" type="ORF">PYK22_01230</name>
</gene>
<organism evidence="8 9">
    <name type="scientific">Pyrinomonas methylaliphatogenes</name>
    <dbReference type="NCBI Taxonomy" id="454194"/>
    <lineage>
        <taxon>Bacteria</taxon>
        <taxon>Pseudomonadati</taxon>
        <taxon>Acidobacteriota</taxon>
        <taxon>Blastocatellia</taxon>
        <taxon>Blastocatellales</taxon>
        <taxon>Pyrinomonadaceae</taxon>
        <taxon>Pyrinomonas</taxon>
    </lineage>
</organism>
<dbReference type="Gene3D" id="2.120.10.30">
    <property type="entry name" value="TolB, C-terminal domain"/>
    <property type="match status" value="2"/>
</dbReference>
<evidence type="ECO:0000313" key="8">
    <source>
        <dbReference type="EMBL" id="CDM65232.1"/>
    </source>
</evidence>
<accession>A0A0B6WWV8</accession>
<dbReference type="InterPro" id="IPR011042">
    <property type="entry name" value="6-blade_b-propeller_TolB-like"/>
</dbReference>
<keyword evidence="1" id="KW-0378">Hydrolase</keyword>
<evidence type="ECO:0000259" key="7">
    <source>
        <dbReference type="Pfam" id="PF00326"/>
    </source>
</evidence>
<dbReference type="GO" id="GO:0004177">
    <property type="term" value="F:aminopeptidase activity"/>
    <property type="evidence" value="ECO:0007669"/>
    <property type="project" value="UniProtKB-KW"/>
</dbReference>
<sequence length="719" mass="79231">MRERDSGLSLFAIALLIAVQAPIPAIAQIGSTAIFSLEQVRSYPFPNELVASSTGARIAWAFNEQGRRNVWVAEAPDWRARKLTNYETDDGQEISSLSISPDGRWVVYVRGGDHGANWDDSLPVNPTSSPVPPKVAIWSVPFAGGEPKMLAEGDEPVISPRGDQVAFVRDRAIWVVPIDGSAPARKLFTARGDNGSPVWSPDGDRLAFVSNRGDHSFIGIYTDERTPILWIAPSTSRDTHPRWSPDGKRIAFIRRPGTGGPPEPILEQRPNRWAIWTADVITGEARLLWESPNALRGSFPTTDGGPNLHWAAGGRIIFLSYMDGWPHLYSIPEAGGEPLLLTPGRYMAEHISLTPDKRFLVFAANTGPDPDDIDRRHIVRVPVDRAAPEVLTPGTGLEWSPVVTGDMQTIALISATAQRPPLPAVMPFNGGSARLLAEDRLPQDFPAKQLVTPKKIVYRAPDGLEIHAQLFMKEGVSGRRPAIVYVHGGPPRQMLLGWHYSDYYANAYALNQYLASRGYIVLSVNYRLGIGYGYEFHNPPRAGSRGASEYQDIKAAGEYLRSLPEVDPRRIGIYGGSYGGYLTALALARDSSLFAAGVDIHGVHDWTGERARPLLEPRVEKAPDLDEALRVAWASSPVSSVATWRSPVLLIHGDDDRNVRFSQTVDLIRRLEKAGVKCEELVIPDDTHHFMRYANWLKVDKATAAFFDRVFMGTQGGSR</sequence>
<dbReference type="Gene3D" id="3.40.50.1820">
    <property type="entry name" value="alpha/beta hydrolase"/>
    <property type="match status" value="1"/>
</dbReference>
<dbReference type="PROSITE" id="PS00708">
    <property type="entry name" value="PRO_ENDOPEP_SER"/>
    <property type="match status" value="1"/>
</dbReference>
<dbReference type="GO" id="GO:0004252">
    <property type="term" value="F:serine-type endopeptidase activity"/>
    <property type="evidence" value="ECO:0007669"/>
    <property type="project" value="InterPro"/>
</dbReference>
<feature type="domain" description="Peptidase S9 prolyl oligopeptidase catalytic" evidence="7">
    <location>
        <begin position="512"/>
        <end position="711"/>
    </location>
</feature>
<dbReference type="SUPFAM" id="SSF82171">
    <property type="entry name" value="DPP6 N-terminal domain-like"/>
    <property type="match status" value="1"/>
</dbReference>
<dbReference type="AlphaFoldDB" id="A0A0B6WWV8"/>